<evidence type="ECO:0000256" key="5">
    <source>
        <dbReference type="ARBA" id="ARBA00022989"/>
    </source>
</evidence>
<dbReference type="GO" id="GO:0140359">
    <property type="term" value="F:ABC-type transporter activity"/>
    <property type="evidence" value="ECO:0007669"/>
    <property type="project" value="InterPro"/>
</dbReference>
<dbReference type="PROSITE" id="PS50893">
    <property type="entry name" value="ABC_TRANSPORTER_2"/>
    <property type="match status" value="1"/>
</dbReference>
<dbReference type="InterPro" id="IPR003593">
    <property type="entry name" value="AAA+_ATPase"/>
</dbReference>
<dbReference type="InterPro" id="IPR011527">
    <property type="entry name" value="ABC1_TM_dom"/>
</dbReference>
<dbReference type="OrthoDB" id="5288404at2"/>
<dbReference type="GO" id="GO:0005524">
    <property type="term" value="F:ATP binding"/>
    <property type="evidence" value="ECO:0007669"/>
    <property type="project" value="UniProtKB-KW"/>
</dbReference>
<feature type="domain" description="ABC transporter" evidence="8">
    <location>
        <begin position="327"/>
        <end position="562"/>
    </location>
</feature>
<proteinExistence type="predicted"/>
<evidence type="ECO:0000256" key="7">
    <source>
        <dbReference type="SAM" id="Phobius"/>
    </source>
</evidence>
<gene>
    <name evidence="10" type="ORF">SAMN02745126_00416</name>
</gene>
<dbReference type="GO" id="GO:0016887">
    <property type="term" value="F:ATP hydrolysis activity"/>
    <property type="evidence" value="ECO:0007669"/>
    <property type="project" value="InterPro"/>
</dbReference>
<evidence type="ECO:0000259" key="9">
    <source>
        <dbReference type="PROSITE" id="PS50929"/>
    </source>
</evidence>
<evidence type="ECO:0000256" key="4">
    <source>
        <dbReference type="ARBA" id="ARBA00022840"/>
    </source>
</evidence>
<dbReference type="GO" id="GO:0005886">
    <property type="term" value="C:plasma membrane"/>
    <property type="evidence" value="ECO:0007669"/>
    <property type="project" value="UniProtKB-SubCell"/>
</dbReference>
<feature type="transmembrane region" description="Helical" evidence="7">
    <location>
        <begin position="20"/>
        <end position="41"/>
    </location>
</feature>
<dbReference type="InterPro" id="IPR036640">
    <property type="entry name" value="ABC1_TM_sf"/>
</dbReference>
<evidence type="ECO:0000259" key="8">
    <source>
        <dbReference type="PROSITE" id="PS50893"/>
    </source>
</evidence>
<evidence type="ECO:0000313" key="11">
    <source>
        <dbReference type="Proteomes" id="UP000190092"/>
    </source>
</evidence>
<feature type="domain" description="ABC transmembrane type-1" evidence="9">
    <location>
        <begin position="20"/>
        <end position="296"/>
    </location>
</feature>
<dbReference type="CDD" id="cd03246">
    <property type="entry name" value="ABCC_Protease_Secretion"/>
    <property type="match status" value="1"/>
</dbReference>
<dbReference type="AlphaFoldDB" id="A0A1T4JSE6"/>
<keyword evidence="6 7" id="KW-0472">Membrane</keyword>
<feature type="transmembrane region" description="Helical" evidence="7">
    <location>
        <begin position="141"/>
        <end position="170"/>
    </location>
</feature>
<reference evidence="11" key="1">
    <citation type="submission" date="2017-02" db="EMBL/GenBank/DDBJ databases">
        <authorList>
            <person name="Varghese N."/>
            <person name="Submissions S."/>
        </authorList>
    </citation>
    <scope>NUCLEOTIDE SEQUENCE [LARGE SCALE GENOMIC DNA]</scope>
    <source>
        <strain evidence="11">ATCC 27094</strain>
    </source>
</reference>
<dbReference type="InterPro" id="IPR039421">
    <property type="entry name" value="Type_1_exporter"/>
</dbReference>
<sequence>MTRRPSELVDLLRSSGSYFATAGAFSLAINLLYLAGPLYMLQLYDRVVPSGSEVTLVMLTLVLLLAYLTLSGLDIARAHVLTRASVRIDRRVAPRIMTAIVERPAVAGGARSQFLRDFDSFRQFISGSGIHALFDLPWAPIYIAVIFMLHWSLGAFALGCSVLLVLMALANEWLVDAPLSDANAASARNYSFTEMSLRNVEAIRAMGMIEGVLARWARDRSQMISRQVTASDRAATIQSLIRFLRLSMQSVILGLGAYLVIEKTVTAGSMFAASLLLGRALLPIEQVVGSWRNLVSVRGAWTRLVALFGERHARPTPIALPRPKGQLSVEAASYVAPGQAKPILRSVSFSIDAGEVLAVIGPSGAGKSTLARHLVGVLQPSAGTVRLDGADVATWSRGTLGRYVGYLPQDIELFSDTVAANINRFQPGDDQETVHATQMAGVHELILRLPDGYETAVGEGGAVLSGGYRQRLALARAVYGHPSLVVLDEPSSNLDADGDLALARCVQALKERGTTVVLVSHRPSTISMADKILVLRDGAVEMFGPRADVLAHLNRVSAVAPPATVQAMRRPANTARAQ</sequence>
<dbReference type="Pfam" id="PF00664">
    <property type="entry name" value="ABC_membrane"/>
    <property type="match status" value="1"/>
</dbReference>
<dbReference type="GO" id="GO:0034040">
    <property type="term" value="F:ATPase-coupled lipid transmembrane transporter activity"/>
    <property type="evidence" value="ECO:0007669"/>
    <property type="project" value="TreeGrafter"/>
</dbReference>
<evidence type="ECO:0000256" key="1">
    <source>
        <dbReference type="ARBA" id="ARBA00004651"/>
    </source>
</evidence>
<dbReference type="PANTHER" id="PTHR24221:SF248">
    <property type="entry name" value="ABC TRANSPORTER TRANSMEMBRANE REGION"/>
    <property type="match status" value="1"/>
</dbReference>
<organism evidence="10 11">
    <name type="scientific">Enhydrobacter aerosaccus</name>
    <dbReference type="NCBI Taxonomy" id="225324"/>
    <lineage>
        <taxon>Bacteria</taxon>
        <taxon>Pseudomonadati</taxon>
        <taxon>Pseudomonadota</taxon>
        <taxon>Alphaproteobacteria</taxon>
        <taxon>Hyphomicrobiales</taxon>
        <taxon>Enhydrobacter</taxon>
    </lineage>
</organism>
<keyword evidence="4 10" id="KW-0067">ATP-binding</keyword>
<dbReference type="PANTHER" id="PTHR24221">
    <property type="entry name" value="ATP-BINDING CASSETTE SUB-FAMILY B"/>
    <property type="match status" value="1"/>
</dbReference>
<dbReference type="SUPFAM" id="SSF90123">
    <property type="entry name" value="ABC transporter transmembrane region"/>
    <property type="match status" value="1"/>
</dbReference>
<dbReference type="STRING" id="225324.SAMN02745126_00416"/>
<keyword evidence="3" id="KW-0547">Nucleotide-binding</keyword>
<dbReference type="SMART" id="SM00382">
    <property type="entry name" value="AAA"/>
    <property type="match status" value="1"/>
</dbReference>
<keyword evidence="5 7" id="KW-1133">Transmembrane helix</keyword>
<dbReference type="EMBL" id="FUWJ01000001">
    <property type="protein sequence ID" value="SJZ33106.1"/>
    <property type="molecule type" value="Genomic_DNA"/>
</dbReference>
<dbReference type="InterPro" id="IPR010128">
    <property type="entry name" value="ATPase_T1SS_PrtD-like"/>
</dbReference>
<dbReference type="Pfam" id="PF00005">
    <property type="entry name" value="ABC_tran"/>
    <property type="match status" value="1"/>
</dbReference>
<dbReference type="NCBIfam" id="TIGR01842">
    <property type="entry name" value="type_I_sec_PrtD"/>
    <property type="match status" value="1"/>
</dbReference>
<evidence type="ECO:0000256" key="2">
    <source>
        <dbReference type="ARBA" id="ARBA00022692"/>
    </source>
</evidence>
<keyword evidence="2 7" id="KW-0812">Transmembrane</keyword>
<dbReference type="InterPro" id="IPR027417">
    <property type="entry name" value="P-loop_NTPase"/>
</dbReference>
<dbReference type="Gene3D" id="3.40.50.300">
    <property type="entry name" value="P-loop containing nucleotide triphosphate hydrolases"/>
    <property type="match status" value="1"/>
</dbReference>
<dbReference type="GO" id="GO:0030253">
    <property type="term" value="P:protein secretion by the type I secretion system"/>
    <property type="evidence" value="ECO:0007669"/>
    <property type="project" value="InterPro"/>
</dbReference>
<dbReference type="Proteomes" id="UP000190092">
    <property type="component" value="Unassembled WGS sequence"/>
</dbReference>
<dbReference type="RefSeq" id="WP_085932157.1">
    <property type="nucleotide sequence ID" value="NZ_FUWJ01000001.1"/>
</dbReference>
<dbReference type="Gene3D" id="1.20.1560.10">
    <property type="entry name" value="ABC transporter type 1, transmembrane domain"/>
    <property type="match status" value="1"/>
</dbReference>
<evidence type="ECO:0000256" key="3">
    <source>
        <dbReference type="ARBA" id="ARBA00022741"/>
    </source>
</evidence>
<feature type="transmembrane region" description="Helical" evidence="7">
    <location>
        <begin position="53"/>
        <end position="73"/>
    </location>
</feature>
<evidence type="ECO:0000256" key="6">
    <source>
        <dbReference type="ARBA" id="ARBA00023136"/>
    </source>
</evidence>
<evidence type="ECO:0000313" key="10">
    <source>
        <dbReference type="EMBL" id="SJZ33106.1"/>
    </source>
</evidence>
<accession>A0A1T4JSE6</accession>
<keyword evidence="11" id="KW-1185">Reference proteome</keyword>
<dbReference type="InterPro" id="IPR003439">
    <property type="entry name" value="ABC_transporter-like_ATP-bd"/>
</dbReference>
<dbReference type="GO" id="GO:0030256">
    <property type="term" value="C:type I protein secretion system complex"/>
    <property type="evidence" value="ECO:0007669"/>
    <property type="project" value="InterPro"/>
</dbReference>
<dbReference type="PROSITE" id="PS50929">
    <property type="entry name" value="ABC_TM1F"/>
    <property type="match status" value="1"/>
</dbReference>
<name>A0A1T4JSE6_9HYPH</name>
<comment type="subcellular location">
    <subcellularLocation>
        <location evidence="1">Cell membrane</location>
        <topology evidence="1">Multi-pass membrane protein</topology>
    </subcellularLocation>
</comment>
<dbReference type="SUPFAM" id="SSF52540">
    <property type="entry name" value="P-loop containing nucleoside triphosphate hydrolases"/>
    <property type="match status" value="1"/>
</dbReference>
<protein>
    <submittedName>
        <fullName evidence="10">ATP-binding cassette, subfamily C</fullName>
    </submittedName>
</protein>